<sequence>MVPGSGNALSLSETGLMLWTRAQQTGRLDDVDLAIGIARRALAAGGTGHPDHATFLGNVGTYFQTRFGLSGQVADLDQAISYLDQSVRIPGGPHHALFQGNIGAAYLARFEMTGQVTDLDRAVDHLREALAAGSAGPHTSTFLGNLGVASWTRFGHTGDPADLGHAIEAMRQAVATGDADPNRVLFLGNLGAAFHSRFERTGDLSDLELAIDASQRAIAEGSDSPHLALFMSTAGTACLSRYERTSLLTDLDQAIEHLERSVVTNPEQLTGLAARWSNLGQARLSRFERIGRLTDLDRAIEAGERAVALAGDSPRTATWLTNLGISHQARFDRTGRLADLDLAISLKERAAAATPAGHPELGIRLTNLTSAYSLRHEHTGDVTDVDRAVETGRRAVAATPDGHPALATAVANLGLAHQFRFDRTGELSDIEQAVAHKERAVALTPADHPERGLALSSLGLAYQSRHVRTGRLADLDLAVEAGRSSVAATPADHPDRGLRLNNVASAYLERHAVLGGLSDLDRAVEFFERAVAATPDDHRRTAGFLGNLANAYLERGRRTSSVPDLDAAIVTSQRAIAVTPAGHADLVQRLSNLSLMFLERFEQNRSPADATSAVEFAQQAAGTAPEDHPQRAACLSNLSAAHQARFRHTGSLSDVDRAVETARGALAATPVNHPVRAARIYRLALARQNLVDATGQRPGHSEFAALVSEVEALRTAPPRSQIMAGWATGRLAQTLGEHDTARRLLDAAVRLLPSVAARETPHLDQEHRLGGRIGLVGEAIGAHCALGDPAGALQVAEHSRGVLLGAQLDSRTDLTDLATAHPDLARRFREVRDQLNALDLGPDVVERRARLWTEYDARLADIRRHPGQDRFLLPRTWKELRPREGVVVLLNAGRGHGDAVVVADDVPVHVPLPRLTAADVASWATELSDAINDPSALAGELRRQRVVSDLLTWLWDAAVGPVLDVVAPAGAPVRRVWWMPTGRLGILPLHAATPPGGPGALDRVISSYTPTLRALANSRERAPATARRQVVVAMQHTPGLPDLPATVAEATGPQSRHPGTLIGDEQATVSRVLAELPVKSWAHFACHASTNPRTPSEGGLHLHDGVLPIARISRLELHEAELAYLSACSTGQAGWRHADESIHLASAFQLAGFRHVIASLWPLDDKTAATAAERFYALMPATPSAEHSPNVLHAVTRELRAAFPERPHLWAPLVHSGP</sequence>
<keyword evidence="4" id="KW-1185">Reference proteome</keyword>
<dbReference type="Pfam" id="PF13374">
    <property type="entry name" value="TPR_10"/>
    <property type="match status" value="2"/>
</dbReference>
<evidence type="ECO:0000259" key="2">
    <source>
        <dbReference type="Pfam" id="PF12770"/>
    </source>
</evidence>
<protein>
    <submittedName>
        <fullName evidence="3">CHAT domain-containing tetratricopeptide repeat protein</fullName>
    </submittedName>
</protein>
<dbReference type="Gene3D" id="1.25.40.10">
    <property type="entry name" value="Tetratricopeptide repeat domain"/>
    <property type="match status" value="4"/>
</dbReference>
<dbReference type="EMBL" id="JAXAVW010000012">
    <property type="protein sequence ID" value="MDX8031865.1"/>
    <property type="molecule type" value="Genomic_DNA"/>
</dbReference>
<name>A0ABU4T131_9PSEU</name>
<reference evidence="3 4" key="1">
    <citation type="submission" date="2023-11" db="EMBL/GenBank/DDBJ databases">
        <title>Lentzea sokolovensis, sp. nov., Lentzea kristufkii, sp. nov., and Lentzea miocenensis, sp. nov., rare actinobacteria from Sokolov Coal Basin, Miocene lacustrine sediment, Czech Republic.</title>
        <authorList>
            <person name="Lara A."/>
            <person name="Kotroba L."/>
            <person name="Nouioui I."/>
            <person name="Neumann-Schaal M."/>
            <person name="Mast Y."/>
            <person name="Chronakova A."/>
        </authorList>
    </citation>
    <scope>NUCLEOTIDE SEQUENCE [LARGE SCALE GENOMIC DNA]</scope>
    <source>
        <strain evidence="3 4">BCCO 10_0856</strain>
    </source>
</reference>
<evidence type="ECO:0000256" key="1">
    <source>
        <dbReference type="PROSITE-ProRule" id="PRU00339"/>
    </source>
</evidence>
<comment type="caution">
    <text evidence="3">The sequence shown here is derived from an EMBL/GenBank/DDBJ whole genome shotgun (WGS) entry which is preliminary data.</text>
</comment>
<keyword evidence="1" id="KW-0802">TPR repeat</keyword>
<dbReference type="SUPFAM" id="SSF48452">
    <property type="entry name" value="TPR-like"/>
    <property type="match status" value="1"/>
</dbReference>
<dbReference type="PANTHER" id="PTHR19959">
    <property type="entry name" value="KINESIN LIGHT CHAIN"/>
    <property type="match status" value="1"/>
</dbReference>
<organism evidence="3 4">
    <name type="scientific">Lentzea miocenica</name>
    <dbReference type="NCBI Taxonomy" id="3095431"/>
    <lineage>
        <taxon>Bacteria</taxon>
        <taxon>Bacillati</taxon>
        <taxon>Actinomycetota</taxon>
        <taxon>Actinomycetes</taxon>
        <taxon>Pseudonocardiales</taxon>
        <taxon>Pseudonocardiaceae</taxon>
        <taxon>Lentzea</taxon>
    </lineage>
</organism>
<dbReference type="SUPFAM" id="SSF81901">
    <property type="entry name" value="HCP-like"/>
    <property type="match status" value="1"/>
</dbReference>
<gene>
    <name evidence="3" type="ORF">SK803_16695</name>
</gene>
<proteinExistence type="predicted"/>
<dbReference type="Pfam" id="PF12770">
    <property type="entry name" value="CHAT"/>
    <property type="match status" value="1"/>
</dbReference>
<dbReference type="RefSeq" id="WP_319966916.1">
    <property type="nucleotide sequence ID" value="NZ_JAXAVW010000012.1"/>
</dbReference>
<dbReference type="Proteomes" id="UP001285521">
    <property type="component" value="Unassembled WGS sequence"/>
</dbReference>
<accession>A0ABU4T131</accession>
<dbReference type="InterPro" id="IPR012344">
    <property type="entry name" value="Matrix_HIV/RSV_N"/>
</dbReference>
<dbReference type="Gene3D" id="1.10.150.90">
    <property type="entry name" value="Immunodeficiency lentiviruses, gag gene matrix protein p17"/>
    <property type="match status" value="1"/>
</dbReference>
<dbReference type="InterPro" id="IPR011990">
    <property type="entry name" value="TPR-like_helical_dom_sf"/>
</dbReference>
<dbReference type="PROSITE" id="PS50005">
    <property type="entry name" value="TPR"/>
    <property type="match status" value="1"/>
</dbReference>
<reference evidence="3 4" key="2">
    <citation type="submission" date="2023-11" db="EMBL/GenBank/DDBJ databases">
        <authorList>
            <person name="Lara A.C."/>
            <person name="Chronakova A."/>
        </authorList>
    </citation>
    <scope>NUCLEOTIDE SEQUENCE [LARGE SCALE GENOMIC DNA]</scope>
    <source>
        <strain evidence="3 4">BCCO 10_0856</strain>
    </source>
</reference>
<dbReference type="InterPro" id="IPR024983">
    <property type="entry name" value="CHAT_dom"/>
</dbReference>
<evidence type="ECO:0000313" key="3">
    <source>
        <dbReference type="EMBL" id="MDX8031865.1"/>
    </source>
</evidence>
<feature type="repeat" description="TPR" evidence="1">
    <location>
        <begin position="504"/>
        <end position="537"/>
    </location>
</feature>
<feature type="domain" description="CHAT" evidence="2">
    <location>
        <begin position="950"/>
        <end position="1217"/>
    </location>
</feature>
<dbReference type="PANTHER" id="PTHR19959:SF119">
    <property type="entry name" value="FUNGAL LIPASE-LIKE DOMAIN-CONTAINING PROTEIN"/>
    <property type="match status" value="1"/>
</dbReference>
<dbReference type="InterPro" id="IPR019734">
    <property type="entry name" value="TPR_rpt"/>
</dbReference>
<evidence type="ECO:0000313" key="4">
    <source>
        <dbReference type="Proteomes" id="UP001285521"/>
    </source>
</evidence>